<evidence type="ECO:0000313" key="7">
    <source>
        <dbReference type="EMBL" id="GAG49213.1"/>
    </source>
</evidence>
<evidence type="ECO:0000256" key="6">
    <source>
        <dbReference type="SAM" id="MobiDB-lite"/>
    </source>
</evidence>
<dbReference type="EMBL" id="BARS01055815">
    <property type="protein sequence ID" value="GAG49213.1"/>
    <property type="molecule type" value="Genomic_DNA"/>
</dbReference>
<reference evidence="7" key="1">
    <citation type="journal article" date="2014" name="Front. Microbiol.">
        <title>High frequency of phylogenetically diverse reductive dehalogenase-homologous genes in deep subseafloor sedimentary metagenomes.</title>
        <authorList>
            <person name="Kawai M."/>
            <person name="Futagami T."/>
            <person name="Toyoda A."/>
            <person name="Takaki Y."/>
            <person name="Nishi S."/>
            <person name="Hori S."/>
            <person name="Arai W."/>
            <person name="Tsubouchi T."/>
            <person name="Morono Y."/>
            <person name="Uchiyama I."/>
            <person name="Ito T."/>
            <person name="Fujiyama A."/>
            <person name="Inagaki F."/>
            <person name="Takami H."/>
        </authorList>
    </citation>
    <scope>NUCLEOTIDE SEQUENCE</scope>
    <source>
        <strain evidence="7">Expedition CK06-06</strain>
    </source>
</reference>
<dbReference type="PANTHER" id="PTHR48041">
    <property type="entry name" value="ABC TRANSPORTER G FAMILY MEMBER 28"/>
    <property type="match status" value="1"/>
</dbReference>
<gene>
    <name evidence="7" type="ORF">S01H1_82346</name>
</gene>
<organism evidence="7">
    <name type="scientific">marine sediment metagenome</name>
    <dbReference type="NCBI Taxonomy" id="412755"/>
    <lineage>
        <taxon>unclassified sequences</taxon>
        <taxon>metagenomes</taxon>
        <taxon>ecological metagenomes</taxon>
    </lineage>
</organism>
<keyword evidence="3" id="KW-0812">Transmembrane</keyword>
<evidence type="ECO:0000256" key="5">
    <source>
        <dbReference type="ARBA" id="ARBA00023136"/>
    </source>
</evidence>
<dbReference type="AlphaFoldDB" id="X0YKY7"/>
<dbReference type="InterPro" id="IPR027417">
    <property type="entry name" value="P-loop_NTPase"/>
</dbReference>
<evidence type="ECO:0000256" key="2">
    <source>
        <dbReference type="ARBA" id="ARBA00022448"/>
    </source>
</evidence>
<dbReference type="SUPFAM" id="SSF52540">
    <property type="entry name" value="P-loop containing nucleoside triphosphate hydrolases"/>
    <property type="match status" value="1"/>
</dbReference>
<accession>X0YKY7</accession>
<evidence type="ECO:0000256" key="1">
    <source>
        <dbReference type="ARBA" id="ARBA00004141"/>
    </source>
</evidence>
<dbReference type="GO" id="GO:0042626">
    <property type="term" value="F:ATPase-coupled transmembrane transporter activity"/>
    <property type="evidence" value="ECO:0007669"/>
    <property type="project" value="TreeGrafter"/>
</dbReference>
<keyword evidence="2" id="KW-0813">Transport</keyword>
<dbReference type="InterPro" id="IPR050352">
    <property type="entry name" value="ABCG_transporters"/>
</dbReference>
<feature type="non-terminal residue" evidence="7">
    <location>
        <position position="195"/>
    </location>
</feature>
<proteinExistence type="predicted"/>
<protein>
    <recommendedName>
        <fullName evidence="8">ATPase AAA-type core domain-containing protein</fullName>
    </recommendedName>
</protein>
<feature type="region of interest" description="Disordered" evidence="6">
    <location>
        <begin position="123"/>
        <end position="143"/>
    </location>
</feature>
<evidence type="ECO:0008006" key="8">
    <source>
        <dbReference type="Google" id="ProtNLM"/>
    </source>
</evidence>
<dbReference type="PANTHER" id="PTHR48041:SF139">
    <property type="entry name" value="PROTEIN SCARLET"/>
    <property type="match status" value="1"/>
</dbReference>
<evidence type="ECO:0000256" key="3">
    <source>
        <dbReference type="ARBA" id="ARBA00022692"/>
    </source>
</evidence>
<sequence length="195" mass="22140">LDEPTSGLDPGTEYNMMRLLRKLADQGRTIVLITHATKNVMMCDKVIIIVRGGRLAYYGPPEESLTYFDRFRSDRERRTKDIEFDDIYAILEDESRGTSEDWDKRYKKSAQYATYVVKRLQERKGATPGHSAPTGASAAGLRRTAGSKRVSSLRQFLILSVRNLRIMTQDKASLALMLALSPLIGVMDFMWGRDL</sequence>
<feature type="non-terminal residue" evidence="7">
    <location>
        <position position="1"/>
    </location>
</feature>
<comment type="subcellular location">
    <subcellularLocation>
        <location evidence="1">Membrane</location>
        <topology evidence="1">Multi-pass membrane protein</topology>
    </subcellularLocation>
</comment>
<dbReference type="Gene3D" id="3.40.50.300">
    <property type="entry name" value="P-loop containing nucleotide triphosphate hydrolases"/>
    <property type="match status" value="1"/>
</dbReference>
<comment type="caution">
    <text evidence="7">The sequence shown here is derived from an EMBL/GenBank/DDBJ whole genome shotgun (WGS) entry which is preliminary data.</text>
</comment>
<keyword evidence="4" id="KW-1133">Transmembrane helix</keyword>
<evidence type="ECO:0000256" key="4">
    <source>
        <dbReference type="ARBA" id="ARBA00022989"/>
    </source>
</evidence>
<name>X0YKY7_9ZZZZ</name>
<keyword evidence="5" id="KW-0472">Membrane</keyword>
<dbReference type="GO" id="GO:0016020">
    <property type="term" value="C:membrane"/>
    <property type="evidence" value="ECO:0007669"/>
    <property type="project" value="UniProtKB-SubCell"/>
</dbReference>